<accession>A0ABS2R3V1</accession>
<protein>
    <submittedName>
        <fullName evidence="10">Alkylation response protein AidB-like acyl-CoA dehydrogenase</fullName>
    </submittedName>
</protein>
<evidence type="ECO:0000259" key="8">
    <source>
        <dbReference type="Pfam" id="PF02771"/>
    </source>
</evidence>
<dbReference type="EMBL" id="JAFBFH010000006">
    <property type="protein sequence ID" value="MBM7714308.1"/>
    <property type="molecule type" value="Genomic_DNA"/>
</dbReference>
<dbReference type="Pfam" id="PF21263">
    <property type="entry name" value="Acyl-CoA-dh_C"/>
    <property type="match status" value="1"/>
</dbReference>
<evidence type="ECO:0000256" key="1">
    <source>
        <dbReference type="ARBA" id="ARBA00001974"/>
    </source>
</evidence>
<dbReference type="Gene3D" id="1.20.140.10">
    <property type="entry name" value="Butyryl-CoA Dehydrogenase, subunit A, domain 3"/>
    <property type="match status" value="2"/>
</dbReference>
<dbReference type="InterPro" id="IPR006091">
    <property type="entry name" value="Acyl-CoA_Oxase/DH_mid-dom"/>
</dbReference>
<dbReference type="InterPro" id="IPR046373">
    <property type="entry name" value="Acyl-CoA_Oxase/DH_mid-dom_sf"/>
</dbReference>
<dbReference type="InterPro" id="IPR037069">
    <property type="entry name" value="AcylCoA_DH/ox_N_sf"/>
</dbReference>
<evidence type="ECO:0000256" key="2">
    <source>
        <dbReference type="ARBA" id="ARBA00009347"/>
    </source>
</evidence>
<evidence type="ECO:0000259" key="7">
    <source>
        <dbReference type="Pfam" id="PF02770"/>
    </source>
</evidence>
<dbReference type="Pfam" id="PF02770">
    <property type="entry name" value="Acyl-CoA_dh_M"/>
    <property type="match status" value="1"/>
</dbReference>
<dbReference type="Pfam" id="PF00441">
    <property type="entry name" value="Acyl-CoA_dh_1"/>
    <property type="match status" value="1"/>
</dbReference>
<name>A0ABS2R3V1_9BACI</name>
<dbReference type="InterPro" id="IPR009075">
    <property type="entry name" value="AcylCo_DH/oxidase_C"/>
</dbReference>
<comment type="caution">
    <text evidence="10">The sequence shown here is derived from an EMBL/GenBank/DDBJ whole genome shotgun (WGS) entry which is preliminary data.</text>
</comment>
<keyword evidence="3 5" id="KW-0285">Flavoprotein</keyword>
<keyword evidence="4 5" id="KW-0274">FAD</keyword>
<gene>
    <name evidence="10" type="ORF">JOC94_001280</name>
</gene>
<dbReference type="PANTHER" id="PTHR43884:SF12">
    <property type="entry name" value="ISOVALERYL-COA DEHYDROGENASE, MITOCHONDRIAL-RELATED"/>
    <property type="match status" value="1"/>
</dbReference>
<comment type="cofactor">
    <cofactor evidence="1 5">
        <name>FAD</name>
        <dbReference type="ChEBI" id="CHEBI:57692"/>
    </cofactor>
</comment>
<dbReference type="Gene3D" id="1.10.540.10">
    <property type="entry name" value="Acyl-CoA dehydrogenase/oxidase, N-terminal domain"/>
    <property type="match status" value="1"/>
</dbReference>
<dbReference type="Proteomes" id="UP000823485">
    <property type="component" value="Unassembled WGS sequence"/>
</dbReference>
<feature type="domain" description="Acyl-CoA dehydrogenase/oxidase N-terminal" evidence="8">
    <location>
        <begin position="28"/>
        <end position="140"/>
    </location>
</feature>
<dbReference type="SUPFAM" id="SSF56645">
    <property type="entry name" value="Acyl-CoA dehydrogenase NM domain-like"/>
    <property type="match status" value="1"/>
</dbReference>
<dbReference type="InterPro" id="IPR013786">
    <property type="entry name" value="AcylCoA_DH/ox_N"/>
</dbReference>
<keyword evidence="5" id="KW-0560">Oxidoreductase</keyword>
<dbReference type="InterPro" id="IPR036250">
    <property type="entry name" value="AcylCo_DH-like_C"/>
</dbReference>
<evidence type="ECO:0000313" key="11">
    <source>
        <dbReference type="Proteomes" id="UP000823485"/>
    </source>
</evidence>
<dbReference type="Gene3D" id="2.40.110.10">
    <property type="entry name" value="Butyryl-CoA Dehydrogenase, subunit A, domain 2"/>
    <property type="match status" value="1"/>
</dbReference>
<dbReference type="RefSeq" id="WP_077113136.1">
    <property type="nucleotide sequence ID" value="NZ_JAFBFH010000006.1"/>
</dbReference>
<evidence type="ECO:0000256" key="3">
    <source>
        <dbReference type="ARBA" id="ARBA00022630"/>
    </source>
</evidence>
<evidence type="ECO:0000259" key="6">
    <source>
        <dbReference type="Pfam" id="PF00441"/>
    </source>
</evidence>
<dbReference type="InterPro" id="IPR006089">
    <property type="entry name" value="Acyl-CoA_DH_CS"/>
</dbReference>
<dbReference type="Pfam" id="PF02771">
    <property type="entry name" value="Acyl-CoA_dh_N"/>
    <property type="match status" value="1"/>
</dbReference>
<comment type="similarity">
    <text evidence="2 5">Belongs to the acyl-CoA dehydrogenase family.</text>
</comment>
<evidence type="ECO:0000259" key="9">
    <source>
        <dbReference type="Pfam" id="PF21263"/>
    </source>
</evidence>
<keyword evidence="11" id="KW-1185">Reference proteome</keyword>
<dbReference type="PANTHER" id="PTHR43884">
    <property type="entry name" value="ACYL-COA DEHYDROGENASE"/>
    <property type="match status" value="1"/>
</dbReference>
<evidence type="ECO:0000256" key="5">
    <source>
        <dbReference type="RuleBase" id="RU362125"/>
    </source>
</evidence>
<feature type="domain" description="Acyl-CoA dehydrogenase/oxidase C-terminal" evidence="6">
    <location>
        <begin position="249"/>
        <end position="413"/>
    </location>
</feature>
<proteinExistence type="inferred from homology"/>
<evidence type="ECO:0000256" key="4">
    <source>
        <dbReference type="ARBA" id="ARBA00022827"/>
    </source>
</evidence>
<feature type="domain" description="Acyl-CoA dehydrogenase-like C-terminal" evidence="9">
    <location>
        <begin position="457"/>
        <end position="525"/>
    </location>
</feature>
<feature type="domain" description="Acyl-CoA oxidase/dehydrogenase middle" evidence="7">
    <location>
        <begin position="144"/>
        <end position="237"/>
    </location>
</feature>
<reference evidence="10 11" key="1">
    <citation type="submission" date="2021-01" db="EMBL/GenBank/DDBJ databases">
        <title>Genomic Encyclopedia of Type Strains, Phase IV (KMG-IV): sequencing the most valuable type-strain genomes for metagenomic binning, comparative biology and taxonomic classification.</title>
        <authorList>
            <person name="Goeker M."/>
        </authorList>
    </citation>
    <scope>NUCLEOTIDE SEQUENCE [LARGE SCALE GENOMIC DNA]</scope>
    <source>
        <strain evidence="10 11">DSM 105453</strain>
    </source>
</reference>
<dbReference type="PROSITE" id="PS00072">
    <property type="entry name" value="ACYL_COA_DH_1"/>
    <property type="match status" value="1"/>
</dbReference>
<sequence>MTTKNAGIKNFLDGNIFPEDIFTPEDFSDEHKMIAETAEKFVVNEVMPALEKIEKQEFTETVRLMKQAGELGLIGADIPEEEGGLDLGKVSGAIIGEKMALGRSFSITFGGQTGIGVLPIAYFGNQAQKAAYLPDLLSGEKIAAYALTEPSSGTDAMSLKTTAVLSEDGSHYMLNGEKQWITNAAFADIFIVYAKVDGEKMTAFILEKDYEGLATGPEEQKMGLKGSSTRSLILDNVAVPVENVIGQIGRGHIIAFNVLNMGRFKISASALGSSKRAIELAAKYANERKQFGQPLSNFKLIQQKLADMAIQTYANESAIYRTAGAMQKGFEEMQAHGGDYGKTLAGFAVECSINKVMSTEALDFISDEAVQIHGGYGYMAEYEVEAIYRDSRINRIFEGTNEINRVIIAASLLKNEKSKADDQPFENGPLQQEKQTLALMKEYGHSTIQALKQSELADMNEEQEAAAFLADLIIAIYTGESAVLRAEKSLANLGEEQSAQMVDCVKVYVHEKAQWCFVNALNILHHLHHHQESLFHTAGRLMSSTPHNIVERKRRIAARVIAAEKYII</sequence>
<organism evidence="10 11">
    <name type="scientific">Siminovitchia thermophila</name>
    <dbReference type="NCBI Taxonomy" id="1245522"/>
    <lineage>
        <taxon>Bacteria</taxon>
        <taxon>Bacillati</taxon>
        <taxon>Bacillota</taxon>
        <taxon>Bacilli</taxon>
        <taxon>Bacillales</taxon>
        <taxon>Bacillaceae</taxon>
        <taxon>Siminovitchia</taxon>
    </lineage>
</organism>
<dbReference type="InterPro" id="IPR049426">
    <property type="entry name" value="Acyl-CoA-dh-like_C"/>
</dbReference>
<evidence type="ECO:0000313" key="10">
    <source>
        <dbReference type="EMBL" id="MBM7714308.1"/>
    </source>
</evidence>
<dbReference type="SUPFAM" id="SSF47203">
    <property type="entry name" value="Acyl-CoA dehydrogenase C-terminal domain-like"/>
    <property type="match status" value="1"/>
</dbReference>
<dbReference type="InterPro" id="IPR009100">
    <property type="entry name" value="AcylCoA_DH/oxidase_NM_dom_sf"/>
</dbReference>